<protein>
    <recommendedName>
        <fullName evidence="3">Divergent 4Fe-4S mono-cluster domain-containing protein</fullName>
    </recommendedName>
</protein>
<proteinExistence type="predicted"/>
<dbReference type="Proteomes" id="UP001501204">
    <property type="component" value="Unassembled WGS sequence"/>
</dbReference>
<comment type="caution">
    <text evidence="1">The sequence shown here is derived from an EMBL/GenBank/DDBJ whole genome shotgun (WGS) entry which is preliminary data.</text>
</comment>
<dbReference type="EMBL" id="BAAAOA010000008">
    <property type="protein sequence ID" value="GAA1750177.1"/>
    <property type="molecule type" value="Genomic_DNA"/>
</dbReference>
<reference evidence="1 2" key="1">
    <citation type="journal article" date="2019" name="Int. J. Syst. Evol. Microbiol.">
        <title>The Global Catalogue of Microorganisms (GCM) 10K type strain sequencing project: providing services to taxonomists for standard genome sequencing and annotation.</title>
        <authorList>
            <consortium name="The Broad Institute Genomics Platform"/>
            <consortium name="The Broad Institute Genome Sequencing Center for Infectious Disease"/>
            <person name="Wu L."/>
            <person name="Ma J."/>
        </authorList>
    </citation>
    <scope>NUCLEOTIDE SEQUENCE [LARGE SCALE GENOMIC DNA]</scope>
    <source>
        <strain evidence="1 2">JCM 14735</strain>
    </source>
</reference>
<evidence type="ECO:0000313" key="1">
    <source>
        <dbReference type="EMBL" id="GAA1750177.1"/>
    </source>
</evidence>
<evidence type="ECO:0008006" key="3">
    <source>
        <dbReference type="Google" id="ProtNLM"/>
    </source>
</evidence>
<keyword evidence="2" id="KW-1185">Reference proteome</keyword>
<sequence>MYARGPESWMPPRNHCGYVGEWVTVKIPWGLKVDSAEKAALVRIAGSCPNVILTVRKA</sequence>
<accession>A0ABN2K7U8</accession>
<organism evidence="1 2">
    <name type="scientific">Kocuria aegyptia</name>
    <dbReference type="NCBI Taxonomy" id="330943"/>
    <lineage>
        <taxon>Bacteria</taxon>
        <taxon>Bacillati</taxon>
        <taxon>Actinomycetota</taxon>
        <taxon>Actinomycetes</taxon>
        <taxon>Micrococcales</taxon>
        <taxon>Micrococcaceae</taxon>
        <taxon>Kocuria</taxon>
    </lineage>
</organism>
<evidence type="ECO:0000313" key="2">
    <source>
        <dbReference type="Proteomes" id="UP001501204"/>
    </source>
</evidence>
<name>A0ABN2K7U8_9MICC</name>
<gene>
    <name evidence="1" type="ORF">GCM10009767_06350</name>
</gene>